<protein>
    <submittedName>
        <fullName evidence="1">Uncharacterized protein</fullName>
    </submittedName>
</protein>
<dbReference type="EMBL" id="LCJR01000020">
    <property type="protein sequence ID" value="KKT81404.1"/>
    <property type="molecule type" value="Genomic_DNA"/>
</dbReference>
<name>A0A0G1NB23_9BACT</name>
<evidence type="ECO:0000313" key="1">
    <source>
        <dbReference type="EMBL" id="KKT81404.1"/>
    </source>
</evidence>
<proteinExistence type="predicted"/>
<accession>A0A0G1NB23</accession>
<comment type="caution">
    <text evidence="1">The sequence shown here is derived from an EMBL/GenBank/DDBJ whole genome shotgun (WGS) entry which is preliminary data.</text>
</comment>
<dbReference type="AlphaFoldDB" id="A0A0G1NB23"/>
<reference evidence="1 2" key="1">
    <citation type="journal article" date="2015" name="Nature">
        <title>rRNA introns, odd ribosomes, and small enigmatic genomes across a large radiation of phyla.</title>
        <authorList>
            <person name="Brown C.T."/>
            <person name="Hug L.A."/>
            <person name="Thomas B.C."/>
            <person name="Sharon I."/>
            <person name="Castelle C.J."/>
            <person name="Singh A."/>
            <person name="Wilkins M.J."/>
            <person name="Williams K.H."/>
            <person name="Banfield J.F."/>
        </authorList>
    </citation>
    <scope>NUCLEOTIDE SEQUENCE [LARGE SCALE GENOMIC DNA]</scope>
</reference>
<sequence length="86" mass="9583">MSAWSGIPPVIPDQPCDVCGSKTNVESGQVEVTESPCCKSSFSHIQSNLCKSCKEQGWVIFGRASLNGRITYYKAHGREFREFPKR</sequence>
<dbReference type="Proteomes" id="UP000034032">
    <property type="component" value="Unassembled WGS sequence"/>
</dbReference>
<gene>
    <name evidence="1" type="ORF">UW79_C0020G0008</name>
</gene>
<organism evidence="1 2">
    <name type="scientific">Candidatus Yanofskybacteria bacterium GW2011_GWA2_44_9</name>
    <dbReference type="NCBI Taxonomy" id="1619025"/>
    <lineage>
        <taxon>Bacteria</taxon>
        <taxon>Candidatus Yanofskyibacteriota</taxon>
    </lineage>
</organism>
<evidence type="ECO:0000313" key="2">
    <source>
        <dbReference type="Proteomes" id="UP000034032"/>
    </source>
</evidence>